<evidence type="ECO:0000313" key="2">
    <source>
        <dbReference type="Proteomes" id="UP000269041"/>
    </source>
</evidence>
<sequence>MHVWDDIDTQDFLASNYIFEGQSTNVIVNQGNITATQGGTVALIAAKIINQGTISSQSGNIMMGAGNKET</sequence>
<dbReference type="AlphaFoldDB" id="A0A427TZK4"/>
<dbReference type="OrthoDB" id="218680at2"/>
<dbReference type="RefSeq" id="WP_125322925.1">
    <property type="nucleotide sequence ID" value="NZ_AP024890.1"/>
</dbReference>
<dbReference type="InterPro" id="IPR011050">
    <property type="entry name" value="Pectin_lyase_fold/virulence"/>
</dbReference>
<reference evidence="1 2" key="1">
    <citation type="submission" date="2018-12" db="EMBL/GenBank/DDBJ databases">
        <title>Genomic taxonomy of the Vibrionaceae family.</title>
        <authorList>
            <person name="Gomez-Gil B."/>
            <person name="Enciso-Ibarra K."/>
        </authorList>
    </citation>
    <scope>NUCLEOTIDE SEQUENCE [LARGE SCALE GENOMIC DNA]</scope>
    <source>
        <strain evidence="1 2">CAIM 594</strain>
    </source>
</reference>
<protein>
    <submittedName>
        <fullName evidence="1">Uncharacterized protein</fullName>
    </submittedName>
</protein>
<dbReference type="Proteomes" id="UP000269041">
    <property type="component" value="Unassembled WGS sequence"/>
</dbReference>
<dbReference type="InterPro" id="IPR012334">
    <property type="entry name" value="Pectin_lyas_fold"/>
</dbReference>
<dbReference type="EMBL" id="RSFA01000103">
    <property type="protein sequence ID" value="RSD29863.1"/>
    <property type="molecule type" value="Genomic_DNA"/>
</dbReference>
<name>A0A427TZK4_9VIBR</name>
<comment type="caution">
    <text evidence="1">The sequence shown here is derived from an EMBL/GenBank/DDBJ whole genome shotgun (WGS) entry which is preliminary data.</text>
</comment>
<evidence type="ECO:0000313" key="1">
    <source>
        <dbReference type="EMBL" id="RSD29863.1"/>
    </source>
</evidence>
<gene>
    <name evidence="1" type="ORF">EJA03_16965</name>
</gene>
<dbReference type="SUPFAM" id="SSF51126">
    <property type="entry name" value="Pectin lyase-like"/>
    <property type="match status" value="1"/>
</dbReference>
<keyword evidence="2" id="KW-1185">Reference proteome</keyword>
<proteinExistence type="predicted"/>
<organism evidence="1 2">
    <name type="scientific">Vibrio pectenicida</name>
    <dbReference type="NCBI Taxonomy" id="62763"/>
    <lineage>
        <taxon>Bacteria</taxon>
        <taxon>Pseudomonadati</taxon>
        <taxon>Pseudomonadota</taxon>
        <taxon>Gammaproteobacteria</taxon>
        <taxon>Vibrionales</taxon>
        <taxon>Vibrionaceae</taxon>
        <taxon>Vibrio</taxon>
    </lineage>
</organism>
<accession>A0A427TZK4</accession>
<dbReference type="Gene3D" id="2.160.20.10">
    <property type="entry name" value="Single-stranded right-handed beta-helix, Pectin lyase-like"/>
    <property type="match status" value="1"/>
</dbReference>